<keyword evidence="2" id="KW-1185">Reference proteome</keyword>
<protein>
    <submittedName>
        <fullName evidence="1">Uncharacterized protein</fullName>
    </submittedName>
</protein>
<proteinExistence type="predicted"/>
<gene>
    <name evidence="1" type="ORF">YC6258_02562</name>
</gene>
<dbReference type="EMBL" id="CP007142">
    <property type="protein sequence ID" value="AJQ94601.1"/>
    <property type="molecule type" value="Genomic_DNA"/>
</dbReference>
<reference evidence="1 2" key="1">
    <citation type="submission" date="2014-01" db="EMBL/GenBank/DDBJ databases">
        <title>Full genme sequencing of cellulolytic bacterium Gynuella sunshinyii YC6258T gen. nov., sp. nov.</title>
        <authorList>
            <person name="Khan H."/>
            <person name="Chung E.J."/>
            <person name="Chung Y.R."/>
        </authorList>
    </citation>
    <scope>NUCLEOTIDE SEQUENCE [LARGE SCALE GENOMIC DNA]</scope>
    <source>
        <strain evidence="1 2">YC6258</strain>
    </source>
</reference>
<evidence type="ECO:0000313" key="2">
    <source>
        <dbReference type="Proteomes" id="UP000032266"/>
    </source>
</evidence>
<dbReference type="KEGG" id="gsn:YC6258_02562"/>
<dbReference type="Proteomes" id="UP000032266">
    <property type="component" value="Chromosome"/>
</dbReference>
<sequence length="41" mass="4834">MPLPYTRHNKNNALRLIRSREIGLLHWAGHSENKPHLVYLS</sequence>
<evidence type="ECO:0000313" key="1">
    <source>
        <dbReference type="EMBL" id="AJQ94601.1"/>
    </source>
</evidence>
<organism evidence="1 2">
    <name type="scientific">Gynuella sunshinyii YC6258</name>
    <dbReference type="NCBI Taxonomy" id="1445510"/>
    <lineage>
        <taxon>Bacteria</taxon>
        <taxon>Pseudomonadati</taxon>
        <taxon>Pseudomonadota</taxon>
        <taxon>Gammaproteobacteria</taxon>
        <taxon>Oceanospirillales</taxon>
        <taxon>Saccharospirillaceae</taxon>
        <taxon>Gynuella</taxon>
    </lineage>
</organism>
<name>A0A0C5VJZ8_9GAMM</name>
<dbReference type="HOGENOM" id="CLU_3270776_0_0_6"/>
<dbReference type="AlphaFoldDB" id="A0A0C5VJZ8"/>
<accession>A0A0C5VJZ8</accession>